<dbReference type="Gene3D" id="6.20.120.50">
    <property type="match status" value="1"/>
</dbReference>
<dbReference type="InterPro" id="IPR021377">
    <property type="entry name" value="DUF3006"/>
</dbReference>
<name>A0ABR8XYP8_9BACL</name>
<evidence type="ECO:0000313" key="1">
    <source>
        <dbReference type="EMBL" id="MBD8037063.1"/>
    </source>
</evidence>
<evidence type="ECO:0000313" key="2">
    <source>
        <dbReference type="Proteomes" id="UP000619101"/>
    </source>
</evidence>
<dbReference type="EMBL" id="JACSPZ010000004">
    <property type="protein sequence ID" value="MBD8037063.1"/>
    <property type="molecule type" value="Genomic_DNA"/>
</dbReference>
<reference evidence="1 2" key="1">
    <citation type="submission" date="2020-08" db="EMBL/GenBank/DDBJ databases">
        <title>A Genomic Blueprint of the Chicken Gut Microbiome.</title>
        <authorList>
            <person name="Gilroy R."/>
            <person name="Ravi A."/>
            <person name="Getino M."/>
            <person name="Pursley I."/>
            <person name="Horton D.L."/>
            <person name="Alikhan N.-F."/>
            <person name="Baker D."/>
            <person name="Gharbi K."/>
            <person name="Hall N."/>
            <person name="Watson M."/>
            <person name="Adriaenssens E.M."/>
            <person name="Foster-Nyarko E."/>
            <person name="Jarju S."/>
            <person name="Secka A."/>
            <person name="Antonio M."/>
            <person name="Oren A."/>
            <person name="Chaudhuri R."/>
            <person name="La Ragione R.M."/>
            <person name="Hildebrand F."/>
            <person name="Pallen M.J."/>
        </authorList>
    </citation>
    <scope>NUCLEOTIDE SEQUENCE [LARGE SCALE GENOMIC DNA]</scope>
    <source>
        <strain evidence="1 2">A46</strain>
    </source>
</reference>
<gene>
    <name evidence="1" type="ORF">H9635_09925</name>
</gene>
<proteinExistence type="predicted"/>
<accession>A0ABR8XYP8</accession>
<dbReference type="Proteomes" id="UP000619101">
    <property type="component" value="Unassembled WGS sequence"/>
</dbReference>
<dbReference type="Pfam" id="PF11213">
    <property type="entry name" value="DUF3006"/>
    <property type="match status" value="1"/>
</dbReference>
<protein>
    <submittedName>
        <fullName evidence="1">DUF3006 family protein</fullName>
    </submittedName>
</protein>
<comment type="caution">
    <text evidence="1">The sequence shown here is derived from an EMBL/GenBank/DDBJ whole genome shotgun (WGS) entry which is preliminary data.</text>
</comment>
<organism evidence="1 2">
    <name type="scientific">Solibacillus faecavium</name>
    <dbReference type="NCBI Taxonomy" id="2762221"/>
    <lineage>
        <taxon>Bacteria</taxon>
        <taxon>Bacillati</taxon>
        <taxon>Bacillota</taxon>
        <taxon>Bacilli</taxon>
        <taxon>Bacillales</taxon>
        <taxon>Caryophanaceae</taxon>
        <taxon>Solibacillus</taxon>
    </lineage>
</organism>
<keyword evidence="2" id="KW-1185">Reference proteome</keyword>
<dbReference type="RefSeq" id="WP_191700108.1">
    <property type="nucleotide sequence ID" value="NZ_JACSPZ010000004.1"/>
</dbReference>
<sequence>MKYTLDRIENDLYVFVEKGNEENQVEISNKFVPDGILEGDIVEIKLEDELYTLTKLDNEKEIRKSDVQSLIDKLKNKK</sequence>